<dbReference type="EMBL" id="GBRH01160433">
    <property type="protein sequence ID" value="JAE37463.1"/>
    <property type="molecule type" value="Transcribed_RNA"/>
</dbReference>
<organism evidence="1">
    <name type="scientific">Arundo donax</name>
    <name type="common">Giant reed</name>
    <name type="synonym">Donax arundinaceus</name>
    <dbReference type="NCBI Taxonomy" id="35708"/>
    <lineage>
        <taxon>Eukaryota</taxon>
        <taxon>Viridiplantae</taxon>
        <taxon>Streptophyta</taxon>
        <taxon>Embryophyta</taxon>
        <taxon>Tracheophyta</taxon>
        <taxon>Spermatophyta</taxon>
        <taxon>Magnoliopsida</taxon>
        <taxon>Liliopsida</taxon>
        <taxon>Poales</taxon>
        <taxon>Poaceae</taxon>
        <taxon>PACMAD clade</taxon>
        <taxon>Arundinoideae</taxon>
        <taxon>Arundineae</taxon>
        <taxon>Arundo</taxon>
    </lineage>
</organism>
<protein>
    <submittedName>
        <fullName evidence="1">Uncharacterized protein</fullName>
    </submittedName>
</protein>
<sequence>MIIDNRQKKTYKNVIIYNNKHVIIAQNSHSFRTILLMHLHQKAQLMGSHITCLFSSQIIKKWREETIGRPTEVVVKKMRNHKGQGEGGNRARVRISTAIHDSSISKLKPASLVPQLSLHDKIATYTNIPAW</sequence>
<accession>A0A0A9HX42</accession>
<name>A0A0A9HX42_ARUDO</name>
<evidence type="ECO:0000313" key="1">
    <source>
        <dbReference type="EMBL" id="JAE37463.1"/>
    </source>
</evidence>
<reference evidence="1" key="2">
    <citation type="journal article" date="2015" name="Data Brief">
        <title>Shoot transcriptome of the giant reed, Arundo donax.</title>
        <authorList>
            <person name="Barrero R.A."/>
            <person name="Guerrero F.D."/>
            <person name="Moolhuijzen P."/>
            <person name="Goolsby J.A."/>
            <person name="Tidwell J."/>
            <person name="Bellgard S.E."/>
            <person name="Bellgard M.I."/>
        </authorList>
    </citation>
    <scope>NUCLEOTIDE SEQUENCE</scope>
    <source>
        <tissue evidence="1">Shoot tissue taken approximately 20 cm above the soil surface</tissue>
    </source>
</reference>
<reference evidence="1" key="1">
    <citation type="submission" date="2014-09" db="EMBL/GenBank/DDBJ databases">
        <authorList>
            <person name="Magalhaes I.L.F."/>
            <person name="Oliveira U."/>
            <person name="Santos F.R."/>
            <person name="Vidigal T.H.D.A."/>
            <person name="Brescovit A.D."/>
            <person name="Santos A.J."/>
        </authorList>
    </citation>
    <scope>NUCLEOTIDE SEQUENCE</scope>
    <source>
        <tissue evidence="1">Shoot tissue taken approximately 20 cm above the soil surface</tissue>
    </source>
</reference>
<dbReference type="AlphaFoldDB" id="A0A0A9HX42"/>
<proteinExistence type="predicted"/>